<feature type="region of interest" description="Disordered" evidence="4">
    <location>
        <begin position="1"/>
        <end position="53"/>
    </location>
</feature>
<proteinExistence type="predicted"/>
<dbReference type="InterPro" id="IPR027417">
    <property type="entry name" value="P-loop_NTPase"/>
</dbReference>
<dbReference type="KEGG" id="asau:88173901"/>
<dbReference type="GO" id="GO:0007131">
    <property type="term" value="P:reciprocal meiotic recombination"/>
    <property type="evidence" value="ECO:0007669"/>
    <property type="project" value="TreeGrafter"/>
</dbReference>
<keyword evidence="1" id="KW-0547">Nucleotide-binding</keyword>
<dbReference type="Proteomes" id="UP001338582">
    <property type="component" value="Chromosome 3"/>
</dbReference>
<keyword evidence="8" id="KW-1185">Reference proteome</keyword>
<reference evidence="7 8" key="1">
    <citation type="submission" date="2023-10" db="EMBL/GenBank/DDBJ databases">
        <title>Draft Genome Sequence of Candida saopaulonensis from a very Premature Infant with Sepsis.</title>
        <authorList>
            <person name="Ning Y."/>
            <person name="Dai R."/>
            <person name="Xiao M."/>
            <person name="Xu Y."/>
            <person name="Yan Q."/>
            <person name="Zhang L."/>
        </authorList>
    </citation>
    <scope>NUCLEOTIDE SEQUENCE [LARGE SCALE GENOMIC DNA]</scope>
    <source>
        <strain evidence="7 8">19XY460</strain>
    </source>
</reference>
<dbReference type="SMART" id="SM00490">
    <property type="entry name" value="HELICc"/>
    <property type="match status" value="1"/>
</dbReference>
<evidence type="ECO:0008006" key="9">
    <source>
        <dbReference type="Google" id="ProtNLM"/>
    </source>
</evidence>
<feature type="region of interest" description="Disordered" evidence="4">
    <location>
        <begin position="77"/>
        <end position="98"/>
    </location>
</feature>
<dbReference type="GO" id="GO:0005524">
    <property type="term" value="F:ATP binding"/>
    <property type="evidence" value="ECO:0007669"/>
    <property type="project" value="InterPro"/>
</dbReference>
<organism evidence="7 8">
    <name type="scientific">Australozyma saopauloensis</name>
    <dbReference type="NCBI Taxonomy" id="291208"/>
    <lineage>
        <taxon>Eukaryota</taxon>
        <taxon>Fungi</taxon>
        <taxon>Dikarya</taxon>
        <taxon>Ascomycota</taxon>
        <taxon>Saccharomycotina</taxon>
        <taxon>Pichiomycetes</taxon>
        <taxon>Metschnikowiaceae</taxon>
        <taxon>Australozyma</taxon>
    </lineage>
</organism>
<feature type="compositionally biased region" description="Polar residues" evidence="4">
    <location>
        <begin position="88"/>
        <end position="97"/>
    </location>
</feature>
<dbReference type="SUPFAM" id="SSF52540">
    <property type="entry name" value="P-loop containing nucleoside triphosphate hydrolases"/>
    <property type="match status" value="2"/>
</dbReference>
<evidence type="ECO:0000259" key="6">
    <source>
        <dbReference type="PROSITE" id="PS51194"/>
    </source>
</evidence>
<protein>
    <recommendedName>
        <fullName evidence="9">DNA repair and recombination protein RDH54</fullName>
    </recommendedName>
</protein>
<feature type="region of interest" description="Disordered" evidence="4">
    <location>
        <begin position="798"/>
        <end position="831"/>
    </location>
</feature>
<evidence type="ECO:0000256" key="3">
    <source>
        <dbReference type="ARBA" id="ARBA00022840"/>
    </source>
</evidence>
<gene>
    <name evidence="7" type="ORF">PUMCH_002837</name>
</gene>
<dbReference type="EMBL" id="CP138896">
    <property type="protein sequence ID" value="WPK25520.1"/>
    <property type="molecule type" value="Genomic_DNA"/>
</dbReference>
<feature type="domain" description="Helicase ATP-binding" evidence="5">
    <location>
        <begin position="288"/>
        <end position="463"/>
    </location>
</feature>
<dbReference type="PROSITE" id="PS51194">
    <property type="entry name" value="HELICASE_CTER"/>
    <property type="match status" value="1"/>
</dbReference>
<name>A0AAX4HAG5_9ASCO</name>
<keyword evidence="3" id="KW-0067">ATP-binding</keyword>
<dbReference type="CDD" id="cd18004">
    <property type="entry name" value="DEXHc_RAD54"/>
    <property type="match status" value="1"/>
</dbReference>
<dbReference type="InterPro" id="IPR050496">
    <property type="entry name" value="SNF2_RAD54_helicase_repair"/>
</dbReference>
<dbReference type="Gene3D" id="3.40.50.10810">
    <property type="entry name" value="Tandem AAA-ATPase domain"/>
    <property type="match status" value="1"/>
</dbReference>
<dbReference type="SMART" id="SM00487">
    <property type="entry name" value="DEXDc"/>
    <property type="match status" value="1"/>
</dbReference>
<evidence type="ECO:0000259" key="5">
    <source>
        <dbReference type="PROSITE" id="PS51192"/>
    </source>
</evidence>
<sequence>MYRKPNAPFRPPRPIGSRESGSNNLNSETSANPDVIASGNRVLPTPTTENTNTSFPVQARVKRLKVGLVRRPAPVAPAADLAEHESRPSSQQDTSQGLKKYYTVQWRKRTNKKNKSWEGDGYIVVTDEGSVLKILVKDRLYKPVGRSKKNTVEGLILFGSYEAEVDSEASLDEIRRLTSPDDALALTSSPVRENKSLFSEPMKKHNPHLIKGQESLLFVEPDSVEPVLEPIKESPVSMSVPPAADLCQFSLPMIGSTMKRLNVDECLLAKLREHQREAVLFIYECIVGIRDPNHLGALLADEMGLGKTLTAITVIWTLLKQSPIPNEKPPLKKVLICCPVTLIDNWYREFTKWLDINRIGILALNKQQTAKKDKQDIVSFGKTKVYQVLIMSYEKVMSCSQELSSVDIDLMVCDEGHRLKSAANKTLNTLTSFQIPRKLLLTGTPIQNDLNEYYTIINFINPGILGLYPEFQKNYLRPIVKARDKSCLHKDTLREGKSKSNELIAITKSFVLRRTKDSIRNFLTDRTDVLVFCRPNSLQKRLFELASSSNKFTSVMGSESTTVLSLINVFRKICNLPSLVVDDTLFQQLYMNAQSKPELLNPLNLKNKVAGSKINVLVPLLLEFKKNSEKVVLISNFTQTLDLLELVLSKLNMLFLRLDGTTSSNTRDQLVTKFNTSPLFDVFLLSAKAGGVGLNLIGASRLILFDNDWNPLIDQQALARIHRDGQKLPVFVYRLFTAGAIDEKIFQRQLTKITLSDQFLDEHTDSNLNIFDYEDLRDLFTINDSKCNTHDLLECECKGDGSSTAAQTEVETDTDSDEENGPEMPSSGFSSALSLMEGADTKELTKTRAIRTALVHFKHYDPAVGTAQIEDQLLARLLSRTDGDISYCFTHLQASGTK</sequence>
<dbReference type="GO" id="GO:0000724">
    <property type="term" value="P:double-strand break repair via homologous recombination"/>
    <property type="evidence" value="ECO:0007669"/>
    <property type="project" value="TreeGrafter"/>
</dbReference>
<dbReference type="GeneID" id="88173901"/>
<keyword evidence="2" id="KW-0378">Hydrolase</keyword>
<dbReference type="InterPro" id="IPR049730">
    <property type="entry name" value="SNF2/RAD54-like_C"/>
</dbReference>
<dbReference type="Gene3D" id="3.40.50.300">
    <property type="entry name" value="P-loop containing nucleotide triphosphate hydrolases"/>
    <property type="match status" value="1"/>
</dbReference>
<feature type="compositionally biased region" description="Polar residues" evidence="4">
    <location>
        <begin position="19"/>
        <end position="32"/>
    </location>
</feature>
<evidence type="ECO:0000256" key="2">
    <source>
        <dbReference type="ARBA" id="ARBA00022801"/>
    </source>
</evidence>
<dbReference type="InterPro" id="IPR001650">
    <property type="entry name" value="Helicase_C-like"/>
</dbReference>
<feature type="domain" description="Helicase C-terminal" evidence="6">
    <location>
        <begin position="616"/>
        <end position="772"/>
    </location>
</feature>
<dbReference type="GO" id="GO:0005634">
    <property type="term" value="C:nucleus"/>
    <property type="evidence" value="ECO:0007669"/>
    <property type="project" value="TreeGrafter"/>
</dbReference>
<dbReference type="InterPro" id="IPR038718">
    <property type="entry name" value="SNF2-like_sf"/>
</dbReference>
<dbReference type="InterPro" id="IPR000330">
    <property type="entry name" value="SNF2_N"/>
</dbReference>
<dbReference type="Gene3D" id="1.20.120.850">
    <property type="entry name" value="SWI2/SNF2 ATPases, N-terminal domain"/>
    <property type="match status" value="1"/>
</dbReference>
<dbReference type="CDD" id="cd18793">
    <property type="entry name" value="SF2_C_SNF"/>
    <property type="match status" value="1"/>
</dbReference>
<dbReference type="RefSeq" id="XP_062877902.1">
    <property type="nucleotide sequence ID" value="XM_063021832.1"/>
</dbReference>
<dbReference type="AlphaFoldDB" id="A0AAX4HAG5"/>
<dbReference type="PANTHER" id="PTHR45629:SF7">
    <property type="entry name" value="DNA EXCISION REPAIR PROTEIN ERCC-6-RELATED"/>
    <property type="match status" value="1"/>
</dbReference>
<evidence type="ECO:0000313" key="7">
    <source>
        <dbReference type="EMBL" id="WPK25520.1"/>
    </source>
</evidence>
<dbReference type="Pfam" id="PF00271">
    <property type="entry name" value="Helicase_C"/>
    <property type="match status" value="1"/>
</dbReference>
<dbReference type="Pfam" id="PF00176">
    <property type="entry name" value="SNF2-rel_dom"/>
    <property type="match status" value="1"/>
</dbReference>
<dbReference type="GO" id="GO:0015616">
    <property type="term" value="F:DNA translocase activity"/>
    <property type="evidence" value="ECO:0007669"/>
    <property type="project" value="TreeGrafter"/>
</dbReference>
<feature type="compositionally biased region" description="Acidic residues" evidence="4">
    <location>
        <begin position="810"/>
        <end position="821"/>
    </location>
</feature>
<evidence type="ECO:0000256" key="4">
    <source>
        <dbReference type="SAM" id="MobiDB-lite"/>
    </source>
</evidence>
<accession>A0AAX4HAG5</accession>
<dbReference type="PANTHER" id="PTHR45629">
    <property type="entry name" value="SNF2/RAD54 FAMILY MEMBER"/>
    <property type="match status" value="1"/>
</dbReference>
<evidence type="ECO:0000313" key="8">
    <source>
        <dbReference type="Proteomes" id="UP001338582"/>
    </source>
</evidence>
<dbReference type="GO" id="GO:0016787">
    <property type="term" value="F:hydrolase activity"/>
    <property type="evidence" value="ECO:0007669"/>
    <property type="project" value="UniProtKB-KW"/>
</dbReference>
<dbReference type="InterPro" id="IPR014001">
    <property type="entry name" value="Helicase_ATP-bd"/>
</dbReference>
<evidence type="ECO:0000256" key="1">
    <source>
        <dbReference type="ARBA" id="ARBA00022741"/>
    </source>
</evidence>
<dbReference type="PROSITE" id="PS51192">
    <property type="entry name" value="HELICASE_ATP_BIND_1"/>
    <property type="match status" value="1"/>
</dbReference>